<evidence type="ECO:0000256" key="1">
    <source>
        <dbReference type="SAM" id="MobiDB-lite"/>
    </source>
</evidence>
<name>A0A8H3ZI76_9PEZI</name>
<dbReference type="Pfam" id="PF20516">
    <property type="entry name" value="PDDEXK_12"/>
    <property type="match status" value="1"/>
</dbReference>
<feature type="compositionally biased region" description="Low complexity" evidence="1">
    <location>
        <begin position="404"/>
        <end position="413"/>
    </location>
</feature>
<keyword evidence="4" id="KW-1185">Reference proteome</keyword>
<feature type="compositionally biased region" description="Basic and acidic residues" evidence="1">
    <location>
        <begin position="46"/>
        <end position="65"/>
    </location>
</feature>
<protein>
    <recommendedName>
        <fullName evidence="2">PD-(D/E)XK nuclease-like domain-containing protein</fullName>
    </recommendedName>
</protein>
<sequence length="559" mass="61106">MWGCSKDAIVSAWLEDVCAVTHQPIRPRSPEPTTSQKRKASSPDRIQFDREHLHYDRSRTHMENRRSRRLASGGQQATKPSTPPDGSGSSRSLDATDSGAESPTPRKPVKSAKAARRPKKMADNADNREPNGRELPSRSLSLPQPTPSMSSSASASAYTAAISHRPHHTATTMTSAPSLPPSESGSRRSRSPVKGMASMSWAQRPVKIVPLKRGQVPGDIQALCEEVHRIAMGVAVVPSSVRDHVDSSISALRPFGIPLEDKNIDASCQRDDFNLMGELRDIVRVVKNTERAIVQNLAEAHWNDSVHSQLLTIAIEGDREEDQMDDAEDECVVSVFNTTQAFITPGCIPQHISEGVQLEARIVDYCMCINDPAIERAARNAIKLYKQTVDATASSSSAASSSAASDASDVFSSPRKGTKAKKLPQIPQSVNHTDYAALAMSPITVSIETKKNDGSEDVAKAQLSVWASAQILRLRQLIGSHEPLGITLPLVFVLGSSWQLLFAVEKEDRIELIQSLSFRFDGASNKILGCYQILALLRALRTWSKTVFRDWFLNALPVP</sequence>
<evidence type="ECO:0000313" key="3">
    <source>
        <dbReference type="EMBL" id="KAF0316867.1"/>
    </source>
</evidence>
<dbReference type="OrthoDB" id="4850128at2759"/>
<organism evidence="3 4">
    <name type="scientific">Colletotrichum asianum</name>
    <dbReference type="NCBI Taxonomy" id="702518"/>
    <lineage>
        <taxon>Eukaryota</taxon>
        <taxon>Fungi</taxon>
        <taxon>Dikarya</taxon>
        <taxon>Ascomycota</taxon>
        <taxon>Pezizomycotina</taxon>
        <taxon>Sordariomycetes</taxon>
        <taxon>Hypocreomycetidae</taxon>
        <taxon>Glomerellales</taxon>
        <taxon>Glomerellaceae</taxon>
        <taxon>Colletotrichum</taxon>
        <taxon>Colletotrichum gloeosporioides species complex</taxon>
    </lineage>
</organism>
<evidence type="ECO:0000313" key="4">
    <source>
        <dbReference type="Proteomes" id="UP000434172"/>
    </source>
</evidence>
<proteinExistence type="predicted"/>
<dbReference type="EMBL" id="WOWK01000145">
    <property type="protein sequence ID" value="KAF0316867.1"/>
    <property type="molecule type" value="Genomic_DNA"/>
</dbReference>
<evidence type="ECO:0000259" key="2">
    <source>
        <dbReference type="Pfam" id="PF20516"/>
    </source>
</evidence>
<feature type="compositionally biased region" description="Low complexity" evidence="1">
    <location>
        <begin position="148"/>
        <end position="163"/>
    </location>
</feature>
<feature type="region of interest" description="Disordered" evidence="1">
    <location>
        <begin position="22"/>
        <end position="199"/>
    </location>
</feature>
<feature type="domain" description="PD-(D/E)XK nuclease-like" evidence="2">
    <location>
        <begin position="265"/>
        <end position="549"/>
    </location>
</feature>
<feature type="compositionally biased region" description="Basic and acidic residues" evidence="1">
    <location>
        <begin position="120"/>
        <end position="136"/>
    </location>
</feature>
<dbReference type="AlphaFoldDB" id="A0A8H3ZI76"/>
<dbReference type="Proteomes" id="UP000434172">
    <property type="component" value="Unassembled WGS sequence"/>
</dbReference>
<feature type="region of interest" description="Disordered" evidence="1">
    <location>
        <begin position="404"/>
        <end position="425"/>
    </location>
</feature>
<feature type="compositionally biased region" description="Basic residues" evidence="1">
    <location>
        <begin position="107"/>
        <end position="119"/>
    </location>
</feature>
<dbReference type="InterPro" id="IPR046797">
    <property type="entry name" value="PDDEXK_12"/>
</dbReference>
<gene>
    <name evidence="3" type="ORF">GQ607_015911</name>
</gene>
<accession>A0A8H3ZI76</accession>
<reference evidence="3 4" key="1">
    <citation type="submission" date="2019-12" db="EMBL/GenBank/DDBJ databases">
        <title>A genome sequence resource for the geographically widespread anthracnose pathogen Colletotrichum asianum.</title>
        <authorList>
            <person name="Meng Y."/>
        </authorList>
    </citation>
    <scope>NUCLEOTIDE SEQUENCE [LARGE SCALE GENOMIC DNA]</scope>
    <source>
        <strain evidence="3 4">ICMP 18580</strain>
    </source>
</reference>
<comment type="caution">
    <text evidence="3">The sequence shown here is derived from an EMBL/GenBank/DDBJ whole genome shotgun (WGS) entry which is preliminary data.</text>
</comment>
<feature type="compositionally biased region" description="Polar residues" evidence="1">
    <location>
        <begin position="87"/>
        <end position="101"/>
    </location>
</feature>